<dbReference type="EMBL" id="JBBPBN010000021">
    <property type="protein sequence ID" value="KAK9015030.1"/>
    <property type="molecule type" value="Genomic_DNA"/>
</dbReference>
<evidence type="ECO:0000313" key="1">
    <source>
        <dbReference type="EMBL" id="KAK9015030.1"/>
    </source>
</evidence>
<accession>A0ABR2RQ04</accession>
<dbReference type="Proteomes" id="UP001396334">
    <property type="component" value="Unassembled WGS sequence"/>
</dbReference>
<comment type="caution">
    <text evidence="1">The sequence shown here is derived from an EMBL/GenBank/DDBJ whole genome shotgun (WGS) entry which is preliminary data.</text>
</comment>
<proteinExistence type="predicted"/>
<keyword evidence="2" id="KW-1185">Reference proteome</keyword>
<gene>
    <name evidence="1" type="ORF">V6N11_006160</name>
</gene>
<protein>
    <submittedName>
        <fullName evidence="1">Uncharacterized protein</fullName>
    </submittedName>
</protein>
<name>A0ABR2RQ04_9ROSI</name>
<evidence type="ECO:0000313" key="2">
    <source>
        <dbReference type="Proteomes" id="UP001396334"/>
    </source>
</evidence>
<reference evidence="1 2" key="1">
    <citation type="journal article" date="2024" name="G3 (Bethesda)">
        <title>Genome assembly of Hibiscus sabdariffa L. provides insights into metabolisms of medicinal natural products.</title>
        <authorList>
            <person name="Kim T."/>
        </authorList>
    </citation>
    <scope>NUCLEOTIDE SEQUENCE [LARGE SCALE GENOMIC DNA]</scope>
    <source>
        <strain evidence="1">TK-2024</strain>
        <tissue evidence="1">Old leaves</tissue>
    </source>
</reference>
<sequence>MGGGLSENSKPLEAFYTTTVLDMPKQTIYVGLSADLQLWQMSSAVIFASRKSAMLALSLSLVIARKSEY</sequence>
<organism evidence="1 2">
    <name type="scientific">Hibiscus sabdariffa</name>
    <name type="common">roselle</name>
    <dbReference type="NCBI Taxonomy" id="183260"/>
    <lineage>
        <taxon>Eukaryota</taxon>
        <taxon>Viridiplantae</taxon>
        <taxon>Streptophyta</taxon>
        <taxon>Embryophyta</taxon>
        <taxon>Tracheophyta</taxon>
        <taxon>Spermatophyta</taxon>
        <taxon>Magnoliopsida</taxon>
        <taxon>eudicotyledons</taxon>
        <taxon>Gunneridae</taxon>
        <taxon>Pentapetalae</taxon>
        <taxon>rosids</taxon>
        <taxon>malvids</taxon>
        <taxon>Malvales</taxon>
        <taxon>Malvaceae</taxon>
        <taxon>Malvoideae</taxon>
        <taxon>Hibiscus</taxon>
    </lineage>
</organism>